<gene>
    <name evidence="2" type="ORF">BDQ94DRAFT_9223</name>
</gene>
<dbReference type="GeneID" id="38145204"/>
<reference evidence="2 3" key="1">
    <citation type="submission" date="2018-07" db="EMBL/GenBank/DDBJ databases">
        <title>The genomes of Aspergillus section Nigri reveals drivers in fungal speciation.</title>
        <authorList>
            <consortium name="DOE Joint Genome Institute"/>
            <person name="Vesth T.C."/>
            <person name="Nybo J."/>
            <person name="Theobald S."/>
            <person name="Brandl J."/>
            <person name="Frisvad J.C."/>
            <person name="Nielsen K.F."/>
            <person name="Lyhne E.K."/>
            <person name="Kogle M.E."/>
            <person name="Kuo A."/>
            <person name="Riley R."/>
            <person name="Clum A."/>
            <person name="Nolan M."/>
            <person name="Lipzen A."/>
            <person name="Salamov A."/>
            <person name="Henrissat B."/>
            <person name="Wiebenga A."/>
            <person name="De vries R.P."/>
            <person name="Grigoriev I.V."/>
            <person name="Mortensen U.H."/>
            <person name="Andersen M.R."/>
            <person name="Baker S.E."/>
        </authorList>
    </citation>
    <scope>NUCLEOTIDE SEQUENCE [LARGE SCALE GENOMIC DNA]</scope>
    <source>
        <strain evidence="2 3">CBS 139.54b</strain>
    </source>
</reference>
<organism evidence="2 3">
    <name type="scientific">Aspergillus welwitschiae</name>
    <dbReference type="NCBI Taxonomy" id="1341132"/>
    <lineage>
        <taxon>Eukaryota</taxon>
        <taxon>Fungi</taxon>
        <taxon>Dikarya</taxon>
        <taxon>Ascomycota</taxon>
        <taxon>Pezizomycotina</taxon>
        <taxon>Eurotiomycetes</taxon>
        <taxon>Eurotiomycetidae</taxon>
        <taxon>Eurotiales</taxon>
        <taxon>Aspergillaceae</taxon>
        <taxon>Aspergillus</taxon>
        <taxon>Aspergillus subgen. Circumdati</taxon>
    </lineage>
</organism>
<sequence>MEKLRKFKARIMGSDNNDQTIERPAQPHLHLGYTSTMVSIALGSCLALGFTLVHA</sequence>
<protein>
    <submittedName>
        <fullName evidence="2">Uncharacterized protein</fullName>
    </submittedName>
</protein>
<dbReference type="RefSeq" id="XP_026628069.1">
    <property type="nucleotide sequence ID" value="XM_026776848.1"/>
</dbReference>
<evidence type="ECO:0000313" key="2">
    <source>
        <dbReference type="EMBL" id="RDH35047.1"/>
    </source>
</evidence>
<keyword evidence="1" id="KW-0812">Transmembrane</keyword>
<keyword evidence="1" id="KW-1133">Transmembrane helix</keyword>
<evidence type="ECO:0000256" key="1">
    <source>
        <dbReference type="SAM" id="Phobius"/>
    </source>
</evidence>
<accession>A0A3F3Q7M4</accession>
<evidence type="ECO:0000313" key="3">
    <source>
        <dbReference type="Proteomes" id="UP000253729"/>
    </source>
</evidence>
<name>A0A3F3Q7M4_9EURO</name>
<dbReference type="Proteomes" id="UP000253729">
    <property type="component" value="Unassembled WGS sequence"/>
</dbReference>
<feature type="transmembrane region" description="Helical" evidence="1">
    <location>
        <begin position="31"/>
        <end position="53"/>
    </location>
</feature>
<proteinExistence type="predicted"/>
<keyword evidence="1" id="KW-0472">Membrane</keyword>
<dbReference type="AlphaFoldDB" id="A0A3F3Q7M4"/>
<dbReference type="EMBL" id="KZ852041">
    <property type="protein sequence ID" value="RDH35047.1"/>
    <property type="molecule type" value="Genomic_DNA"/>
</dbReference>
<keyword evidence="3" id="KW-1185">Reference proteome</keyword>